<evidence type="ECO:0000313" key="3">
    <source>
        <dbReference type="Proteomes" id="UP000604046"/>
    </source>
</evidence>
<comment type="caution">
    <text evidence="2">The sequence shown here is derived from an EMBL/GenBank/DDBJ whole genome shotgun (WGS) entry which is preliminary data.</text>
</comment>
<keyword evidence="3" id="KW-1185">Reference proteome</keyword>
<dbReference type="EMBL" id="CAJNDS010002172">
    <property type="protein sequence ID" value="CAE7359627.1"/>
    <property type="molecule type" value="Genomic_DNA"/>
</dbReference>
<accession>A0A812PV68</accession>
<evidence type="ECO:0000256" key="1">
    <source>
        <dbReference type="SAM" id="MobiDB-lite"/>
    </source>
</evidence>
<protein>
    <submittedName>
        <fullName evidence="2">Uncharacterized protein</fullName>
    </submittedName>
</protein>
<name>A0A812PV68_9DINO</name>
<reference evidence="2" key="1">
    <citation type="submission" date="2021-02" db="EMBL/GenBank/DDBJ databases">
        <authorList>
            <person name="Dougan E. K."/>
            <person name="Rhodes N."/>
            <person name="Thang M."/>
            <person name="Chan C."/>
        </authorList>
    </citation>
    <scope>NUCLEOTIDE SEQUENCE</scope>
</reference>
<proteinExistence type="predicted"/>
<sequence>MLELNVHSVQLGGYPGRDTTVRVIYDSKFVEYSLAKNQSAKLSLPTGSYIEVAGAHPADRKPWTQTLTAENLARVQSGCFAGGVFFFEVCEKRGSFLYLKAHKHQGPSAQIAPPPHAPIDGCCVVHHWSMGHTYGRDLTLFHAEPGKERQEVSFIAGCRVLGASPGTQVTVRSAWTMSAKDHPDVPNRNREAIKTFSAEEAKNRHIHVTCWRKTNDYESTIEQAVFPFEEALQWNTADDLAAAFPEPKMEPVDPFHLVLHNVSMEDFRMKVTVRSSGRKAQFEMEGRGNRVLTLPDNASLEVETESEDDALKASLSLQADQLKVAKGSNLYLISEVESESVTCCGIGRKKRHPTSQPQLKHLLGPPSKGQASESSTMWHFTPNEGTMISSVSAKRCGFLLAPGESIAADTALAPKLVLTGQGKQRTIPVEEKKCRNRHVYVLYNEARKALLHYGPPAVEQVPHWDAIENLREEEGAPVSHP</sequence>
<organism evidence="2 3">
    <name type="scientific">Symbiodinium natans</name>
    <dbReference type="NCBI Taxonomy" id="878477"/>
    <lineage>
        <taxon>Eukaryota</taxon>
        <taxon>Sar</taxon>
        <taxon>Alveolata</taxon>
        <taxon>Dinophyceae</taxon>
        <taxon>Suessiales</taxon>
        <taxon>Symbiodiniaceae</taxon>
        <taxon>Symbiodinium</taxon>
    </lineage>
</organism>
<dbReference type="Proteomes" id="UP000604046">
    <property type="component" value="Unassembled WGS sequence"/>
</dbReference>
<feature type="region of interest" description="Disordered" evidence="1">
    <location>
        <begin position="349"/>
        <end position="375"/>
    </location>
</feature>
<gene>
    <name evidence="2" type="ORF">SNAT2548_LOCUS19284</name>
</gene>
<evidence type="ECO:0000313" key="2">
    <source>
        <dbReference type="EMBL" id="CAE7359627.1"/>
    </source>
</evidence>
<dbReference type="AlphaFoldDB" id="A0A812PV68"/>